<reference evidence="2" key="1">
    <citation type="submission" date="2018-05" db="EMBL/GenBank/DDBJ databases">
        <title>Draft genome of Mucuna pruriens seed.</title>
        <authorList>
            <person name="Nnadi N.E."/>
            <person name="Vos R."/>
            <person name="Hasami M.H."/>
            <person name="Devisetty U.K."/>
            <person name="Aguiy J.C."/>
        </authorList>
    </citation>
    <scope>NUCLEOTIDE SEQUENCE [LARGE SCALE GENOMIC DNA]</scope>
    <source>
        <strain evidence="2">JCA_2017</strain>
    </source>
</reference>
<organism evidence="2 3">
    <name type="scientific">Mucuna pruriens</name>
    <name type="common">Velvet bean</name>
    <name type="synonym">Dolichos pruriens</name>
    <dbReference type="NCBI Taxonomy" id="157652"/>
    <lineage>
        <taxon>Eukaryota</taxon>
        <taxon>Viridiplantae</taxon>
        <taxon>Streptophyta</taxon>
        <taxon>Embryophyta</taxon>
        <taxon>Tracheophyta</taxon>
        <taxon>Spermatophyta</taxon>
        <taxon>Magnoliopsida</taxon>
        <taxon>eudicotyledons</taxon>
        <taxon>Gunneridae</taxon>
        <taxon>Pentapetalae</taxon>
        <taxon>rosids</taxon>
        <taxon>fabids</taxon>
        <taxon>Fabales</taxon>
        <taxon>Fabaceae</taxon>
        <taxon>Papilionoideae</taxon>
        <taxon>50 kb inversion clade</taxon>
        <taxon>NPAAA clade</taxon>
        <taxon>indigoferoid/millettioid clade</taxon>
        <taxon>Phaseoleae</taxon>
        <taxon>Mucuna</taxon>
    </lineage>
</organism>
<keyword evidence="1" id="KW-0472">Membrane</keyword>
<dbReference type="AlphaFoldDB" id="A0A371H8E5"/>
<proteinExistence type="predicted"/>
<dbReference type="EMBL" id="QJKJ01003317">
    <property type="protein sequence ID" value="RDX99060.1"/>
    <property type="molecule type" value="Genomic_DNA"/>
</dbReference>
<evidence type="ECO:0000313" key="2">
    <source>
        <dbReference type="EMBL" id="RDX99060.1"/>
    </source>
</evidence>
<dbReference type="Proteomes" id="UP000257109">
    <property type="component" value="Unassembled WGS sequence"/>
</dbReference>
<name>A0A371H8E5_MUCPR</name>
<evidence type="ECO:0000256" key="1">
    <source>
        <dbReference type="SAM" id="Phobius"/>
    </source>
</evidence>
<feature type="transmembrane region" description="Helical" evidence="1">
    <location>
        <begin position="112"/>
        <end position="134"/>
    </location>
</feature>
<comment type="caution">
    <text evidence="2">The sequence shown here is derived from an EMBL/GenBank/DDBJ whole genome shotgun (WGS) entry which is preliminary data.</text>
</comment>
<feature type="non-terminal residue" evidence="2">
    <location>
        <position position="1"/>
    </location>
</feature>
<feature type="transmembrane region" description="Helical" evidence="1">
    <location>
        <begin position="61"/>
        <end position="82"/>
    </location>
</feature>
<dbReference type="PANTHER" id="PTHR11439">
    <property type="entry name" value="GAG-POL-RELATED RETROTRANSPOSON"/>
    <property type="match status" value="1"/>
</dbReference>
<protein>
    <submittedName>
        <fullName evidence="2">Mitochondrial protein</fullName>
    </submittedName>
</protein>
<dbReference type="OrthoDB" id="1366452at2759"/>
<keyword evidence="1" id="KW-1133">Transmembrane helix</keyword>
<accession>A0A371H8E5</accession>
<sequence length="146" mass="16753">MNNGIFVSQESYAKKVLEKFKMFDCNLVNTPMEGSLKLSKFDSGEKEDPTLFKSLVGSLRYLISIMPGIMYVVGVVCCFMEFPTFTHMKTTKRILYYLKGDVDDRKHTNGFVFLWVVVLLLGTLKSKSLLHFLLVKLSMRLQLLAH</sequence>
<keyword evidence="1" id="KW-0812">Transmembrane</keyword>
<keyword evidence="3" id="KW-1185">Reference proteome</keyword>
<evidence type="ECO:0000313" key="3">
    <source>
        <dbReference type="Proteomes" id="UP000257109"/>
    </source>
</evidence>
<dbReference type="PANTHER" id="PTHR11439:SF483">
    <property type="entry name" value="PEPTIDE SYNTHASE GLIP-LIKE, PUTATIVE (AFU_ORTHOLOGUE AFUA_3G12920)-RELATED"/>
    <property type="match status" value="1"/>
</dbReference>
<gene>
    <name evidence="2" type="ORF">CR513_17951</name>
</gene>